<accession>A0A7G7BHW2</accession>
<dbReference type="InterPro" id="IPR008775">
    <property type="entry name" value="Phytyl_CoA_dOase-like"/>
</dbReference>
<dbReference type="GO" id="GO:0016706">
    <property type="term" value="F:2-oxoglutarate-dependent dioxygenase activity"/>
    <property type="evidence" value="ECO:0007669"/>
    <property type="project" value="UniProtKB-ARBA"/>
</dbReference>
<dbReference type="EMBL" id="CP045702">
    <property type="protein sequence ID" value="QNE74927.1"/>
    <property type="molecule type" value="Genomic_DNA"/>
</dbReference>
<dbReference type="Gene3D" id="2.60.120.620">
    <property type="entry name" value="q2cbj1_9rhob like domain"/>
    <property type="match status" value="1"/>
</dbReference>
<protein>
    <submittedName>
        <fullName evidence="2">Phytanoyl-CoA dioxygenase family protein</fullName>
    </submittedName>
</protein>
<proteinExistence type="predicted"/>
<dbReference type="SUPFAM" id="SSF51197">
    <property type="entry name" value="Clavaminate synthase-like"/>
    <property type="match status" value="1"/>
</dbReference>
<dbReference type="Proteomes" id="UP000515307">
    <property type="component" value="Chromosome"/>
</dbReference>
<evidence type="ECO:0000256" key="1">
    <source>
        <dbReference type="SAM" id="MobiDB-lite"/>
    </source>
</evidence>
<name>A0A7G7BHW2_9ACTN</name>
<dbReference type="RefSeq" id="WP_185298466.1">
    <property type="nucleotide sequence ID" value="NZ_CP045702.1"/>
</dbReference>
<feature type="compositionally biased region" description="Basic and acidic residues" evidence="1">
    <location>
        <begin position="253"/>
        <end position="263"/>
    </location>
</feature>
<keyword evidence="3" id="KW-1185">Reference proteome</keyword>
<dbReference type="AlphaFoldDB" id="A0A7G7BHW2"/>
<keyword evidence="2" id="KW-0223">Dioxygenase</keyword>
<gene>
    <name evidence="2" type="ORF">F0344_10125</name>
</gene>
<dbReference type="Pfam" id="PF05721">
    <property type="entry name" value="PhyH"/>
    <property type="match status" value="1"/>
</dbReference>
<reference evidence="3" key="1">
    <citation type="submission" date="2019-10" db="EMBL/GenBank/DDBJ databases">
        <title>Antimicrobial potential of Antarctic Bacteria.</title>
        <authorList>
            <person name="Benaud N."/>
            <person name="Edwards R.J."/>
            <person name="Ferrari B.C."/>
        </authorList>
    </citation>
    <scope>NUCLEOTIDE SEQUENCE [LARGE SCALE GENOMIC DNA]</scope>
    <source>
        <strain evidence="3">NBSH44</strain>
    </source>
</reference>
<dbReference type="PANTHER" id="PTHR20883">
    <property type="entry name" value="PHYTANOYL-COA DIOXYGENASE DOMAIN CONTAINING 1"/>
    <property type="match status" value="1"/>
</dbReference>
<evidence type="ECO:0000313" key="2">
    <source>
        <dbReference type="EMBL" id="QNE74927.1"/>
    </source>
</evidence>
<dbReference type="KEGG" id="sfiy:F0344_10125"/>
<evidence type="ECO:0000313" key="3">
    <source>
        <dbReference type="Proteomes" id="UP000515307"/>
    </source>
</evidence>
<dbReference type="GO" id="GO:0005506">
    <property type="term" value="F:iron ion binding"/>
    <property type="evidence" value="ECO:0007669"/>
    <property type="project" value="UniProtKB-ARBA"/>
</dbReference>
<organism evidence="2 3">
    <name type="scientific">Streptomyces finlayi</name>
    <dbReference type="NCBI Taxonomy" id="67296"/>
    <lineage>
        <taxon>Bacteria</taxon>
        <taxon>Bacillati</taxon>
        <taxon>Actinomycetota</taxon>
        <taxon>Actinomycetes</taxon>
        <taxon>Kitasatosporales</taxon>
        <taxon>Streptomycetaceae</taxon>
        <taxon>Streptomyces</taxon>
    </lineage>
</organism>
<dbReference type="PANTHER" id="PTHR20883:SF46">
    <property type="entry name" value="PHYTANOYL-COA HYDROXYLASE"/>
    <property type="match status" value="1"/>
</dbReference>
<keyword evidence="2" id="KW-0560">Oxidoreductase</keyword>
<feature type="region of interest" description="Disordered" evidence="1">
    <location>
        <begin position="251"/>
        <end position="270"/>
    </location>
</feature>
<sequence length="270" mass="30176">MPLRQSIADLSGELEERGVIQLDDLVPEPALDLMRRGCSDLIRRTEDMRYSTFGWQLESDGEGGGWAARAAGKECIPGKVRVVGMAHEHSPELAAVPELINLNEGLVRPLHGVAGDFYNTFLWAKPSEVGSEKPWHQDALFLKEEFYEKYEDVYTIWIAVDDAREDNGCLQFLPGSHRERIAYKPDGINQDDLFASPREPTLDIKKLWPELTPVTLPRRAGSAVLFGGFTAHTSAPNRTEDERRAVSYVYSLPRRDKGPRQDEGGAGAAR</sequence>